<comment type="caution">
    <text evidence="2">The sequence shown here is derived from an EMBL/GenBank/DDBJ whole genome shotgun (WGS) entry which is preliminary data.</text>
</comment>
<feature type="domain" description="N-acetyltransferase" evidence="1">
    <location>
        <begin position="1"/>
        <end position="151"/>
    </location>
</feature>
<name>A0ABS4CNA1_9ENTE</name>
<dbReference type="SUPFAM" id="SSF55729">
    <property type="entry name" value="Acyl-CoA N-acyltransferases (Nat)"/>
    <property type="match status" value="1"/>
</dbReference>
<dbReference type="PROSITE" id="PS51186">
    <property type="entry name" value="GNAT"/>
    <property type="match status" value="1"/>
</dbReference>
<protein>
    <submittedName>
        <fullName evidence="2">GNAT family N-acetyltransferase</fullName>
    </submittedName>
</protein>
<dbReference type="InterPro" id="IPR000182">
    <property type="entry name" value="GNAT_dom"/>
</dbReference>
<accession>A0ABS4CNA1</accession>
<evidence type="ECO:0000313" key="2">
    <source>
        <dbReference type="EMBL" id="MBP1047606.1"/>
    </source>
</evidence>
<organism evidence="2 3">
    <name type="scientific">Enterococcus larvae</name>
    <dbReference type="NCBI Taxonomy" id="2794352"/>
    <lineage>
        <taxon>Bacteria</taxon>
        <taxon>Bacillati</taxon>
        <taxon>Bacillota</taxon>
        <taxon>Bacilli</taxon>
        <taxon>Lactobacillales</taxon>
        <taxon>Enterococcaceae</taxon>
        <taxon>Enterococcus</taxon>
    </lineage>
</organism>
<reference evidence="2 3" key="1">
    <citation type="submission" date="2020-12" db="EMBL/GenBank/DDBJ databases">
        <title>Vagococcus allomyrinae sp. nov. and Enterococcus lavae sp. nov., isolated from the larvae of Allomyrina dichotoma.</title>
        <authorList>
            <person name="Lee S.D."/>
        </authorList>
    </citation>
    <scope>NUCLEOTIDE SEQUENCE [LARGE SCALE GENOMIC DNA]</scope>
    <source>
        <strain evidence="2 3">BWM-S5</strain>
    </source>
</reference>
<dbReference type="Gene3D" id="3.40.630.30">
    <property type="match status" value="1"/>
</dbReference>
<keyword evidence="3" id="KW-1185">Reference proteome</keyword>
<evidence type="ECO:0000313" key="3">
    <source>
        <dbReference type="Proteomes" id="UP000673375"/>
    </source>
</evidence>
<sequence length="151" mass="18190">MIRKAVRDDIEMLIDMYNLATQRLLEKGIHQWDYPWQRKQLAELLPEFIVFEKESRIIGAMVLTEKVQFNEHPFEETVLFLEKLVIHPDFQRINMSDHLFEYARKISRVNGQEIYFDCWAGNEKLINYYSKRAEQVAILSEEDYEVALFRL</sequence>
<dbReference type="EMBL" id="JAEDXU010000008">
    <property type="protein sequence ID" value="MBP1047606.1"/>
    <property type="molecule type" value="Genomic_DNA"/>
</dbReference>
<dbReference type="InterPro" id="IPR016181">
    <property type="entry name" value="Acyl_CoA_acyltransferase"/>
</dbReference>
<dbReference type="Proteomes" id="UP000673375">
    <property type="component" value="Unassembled WGS sequence"/>
</dbReference>
<evidence type="ECO:0000259" key="1">
    <source>
        <dbReference type="PROSITE" id="PS51186"/>
    </source>
</evidence>
<gene>
    <name evidence="2" type="ORF">I6N96_15065</name>
</gene>
<proteinExistence type="predicted"/>
<dbReference type="Pfam" id="PF00583">
    <property type="entry name" value="Acetyltransf_1"/>
    <property type="match status" value="1"/>
</dbReference>
<dbReference type="RefSeq" id="WP_209558382.1">
    <property type="nucleotide sequence ID" value="NZ_JAEDXU010000008.1"/>
</dbReference>